<dbReference type="EMBL" id="DF973954">
    <property type="protein sequence ID" value="GAU43038.1"/>
    <property type="molecule type" value="Genomic_DNA"/>
</dbReference>
<sequence>MVTRICRDGDGQRSQNAGLGCRIGYGGPPGGYGGMHGSLCPNRCFSCGGGDWRSCFRWIPTTRKFNTV</sequence>
<evidence type="ECO:0000313" key="1">
    <source>
        <dbReference type="EMBL" id="GAU43038.1"/>
    </source>
</evidence>
<name>A0A2Z6NEH2_TRISU</name>
<protein>
    <submittedName>
        <fullName evidence="1">Uncharacterized protein</fullName>
    </submittedName>
</protein>
<dbReference type="Proteomes" id="UP000242715">
    <property type="component" value="Unassembled WGS sequence"/>
</dbReference>
<proteinExistence type="predicted"/>
<dbReference type="AlphaFoldDB" id="A0A2Z6NEH2"/>
<gene>
    <name evidence="1" type="ORF">TSUD_329360</name>
</gene>
<keyword evidence="2" id="KW-1185">Reference proteome</keyword>
<evidence type="ECO:0000313" key="2">
    <source>
        <dbReference type="Proteomes" id="UP000242715"/>
    </source>
</evidence>
<organism evidence="1 2">
    <name type="scientific">Trifolium subterraneum</name>
    <name type="common">Subterranean clover</name>
    <dbReference type="NCBI Taxonomy" id="3900"/>
    <lineage>
        <taxon>Eukaryota</taxon>
        <taxon>Viridiplantae</taxon>
        <taxon>Streptophyta</taxon>
        <taxon>Embryophyta</taxon>
        <taxon>Tracheophyta</taxon>
        <taxon>Spermatophyta</taxon>
        <taxon>Magnoliopsida</taxon>
        <taxon>eudicotyledons</taxon>
        <taxon>Gunneridae</taxon>
        <taxon>Pentapetalae</taxon>
        <taxon>rosids</taxon>
        <taxon>fabids</taxon>
        <taxon>Fabales</taxon>
        <taxon>Fabaceae</taxon>
        <taxon>Papilionoideae</taxon>
        <taxon>50 kb inversion clade</taxon>
        <taxon>NPAAA clade</taxon>
        <taxon>Hologalegina</taxon>
        <taxon>IRL clade</taxon>
        <taxon>Trifolieae</taxon>
        <taxon>Trifolium</taxon>
    </lineage>
</organism>
<accession>A0A2Z6NEH2</accession>
<reference evidence="2" key="1">
    <citation type="journal article" date="2017" name="Front. Plant Sci.">
        <title>Climate Clever Clovers: New Paradigm to Reduce the Environmental Footprint of Ruminants by Breeding Low Methanogenic Forages Utilizing Haplotype Variation.</title>
        <authorList>
            <person name="Kaur P."/>
            <person name="Appels R."/>
            <person name="Bayer P.E."/>
            <person name="Keeble-Gagnere G."/>
            <person name="Wang J."/>
            <person name="Hirakawa H."/>
            <person name="Shirasawa K."/>
            <person name="Vercoe P."/>
            <person name="Stefanova K."/>
            <person name="Durmic Z."/>
            <person name="Nichols P."/>
            <person name="Revell C."/>
            <person name="Isobe S.N."/>
            <person name="Edwards D."/>
            <person name="Erskine W."/>
        </authorList>
    </citation>
    <scope>NUCLEOTIDE SEQUENCE [LARGE SCALE GENOMIC DNA]</scope>
    <source>
        <strain evidence="2">cv. Daliak</strain>
    </source>
</reference>